<comment type="caution">
    <text evidence="1">The sequence shown here is derived from an EMBL/GenBank/DDBJ whole genome shotgun (WGS) entry which is preliminary data.</text>
</comment>
<organism evidence="1 2">
    <name type="scientific">Tanacetum coccineum</name>
    <dbReference type="NCBI Taxonomy" id="301880"/>
    <lineage>
        <taxon>Eukaryota</taxon>
        <taxon>Viridiplantae</taxon>
        <taxon>Streptophyta</taxon>
        <taxon>Embryophyta</taxon>
        <taxon>Tracheophyta</taxon>
        <taxon>Spermatophyta</taxon>
        <taxon>Magnoliopsida</taxon>
        <taxon>eudicotyledons</taxon>
        <taxon>Gunneridae</taxon>
        <taxon>Pentapetalae</taxon>
        <taxon>asterids</taxon>
        <taxon>campanulids</taxon>
        <taxon>Asterales</taxon>
        <taxon>Asteraceae</taxon>
        <taxon>Asteroideae</taxon>
        <taxon>Anthemideae</taxon>
        <taxon>Anthemidinae</taxon>
        <taxon>Tanacetum</taxon>
    </lineage>
</organism>
<dbReference type="Gene3D" id="2.40.70.10">
    <property type="entry name" value="Acid Proteases"/>
    <property type="match status" value="1"/>
</dbReference>
<protein>
    <recommendedName>
        <fullName evidence="3">Aspartic peptidase DDI1-type domain-containing protein</fullName>
    </recommendedName>
</protein>
<sequence length="152" mass="17464">MYDVILKKKLARKKEREGNFVIACSIGELKYMNALADQGSDVNIMPLTIYNKLTSEKPIGTNLKLSLANHSYVYLVGIAKDVLVDVADIRCTKGSMTLRAGKLKVRFIRTLRFPRKVKERKTNDLDPMIPTNYMNRRILNEKKELKIAKMMK</sequence>
<dbReference type="PANTHER" id="PTHR33067">
    <property type="entry name" value="RNA-DIRECTED DNA POLYMERASE-RELATED"/>
    <property type="match status" value="1"/>
</dbReference>
<dbReference type="InterPro" id="IPR021109">
    <property type="entry name" value="Peptidase_aspartic_dom_sf"/>
</dbReference>
<name>A0ABQ5A2M4_9ASTR</name>
<keyword evidence="2" id="KW-1185">Reference proteome</keyword>
<reference evidence="1" key="2">
    <citation type="submission" date="2022-01" db="EMBL/GenBank/DDBJ databases">
        <authorList>
            <person name="Yamashiro T."/>
            <person name="Shiraishi A."/>
            <person name="Satake H."/>
            <person name="Nakayama K."/>
        </authorList>
    </citation>
    <scope>NUCLEOTIDE SEQUENCE</scope>
</reference>
<evidence type="ECO:0000313" key="1">
    <source>
        <dbReference type="EMBL" id="GJS95328.1"/>
    </source>
</evidence>
<proteinExistence type="predicted"/>
<dbReference type="EMBL" id="BQNB010011800">
    <property type="protein sequence ID" value="GJS95328.1"/>
    <property type="molecule type" value="Genomic_DNA"/>
</dbReference>
<evidence type="ECO:0008006" key="3">
    <source>
        <dbReference type="Google" id="ProtNLM"/>
    </source>
</evidence>
<reference evidence="1" key="1">
    <citation type="journal article" date="2022" name="Int. J. Mol. Sci.">
        <title>Draft Genome of Tanacetum Coccineum: Genomic Comparison of Closely Related Tanacetum-Family Plants.</title>
        <authorList>
            <person name="Yamashiro T."/>
            <person name="Shiraishi A."/>
            <person name="Nakayama K."/>
            <person name="Satake H."/>
        </authorList>
    </citation>
    <scope>NUCLEOTIDE SEQUENCE</scope>
</reference>
<gene>
    <name evidence="1" type="ORF">Tco_0802296</name>
</gene>
<accession>A0ABQ5A2M4</accession>
<dbReference type="Proteomes" id="UP001151760">
    <property type="component" value="Unassembled WGS sequence"/>
</dbReference>
<evidence type="ECO:0000313" key="2">
    <source>
        <dbReference type="Proteomes" id="UP001151760"/>
    </source>
</evidence>